<dbReference type="AlphaFoldDB" id="A0AAV4F6G7"/>
<evidence type="ECO:0000313" key="4">
    <source>
        <dbReference type="Proteomes" id="UP000762676"/>
    </source>
</evidence>
<name>A0AAV4F6G7_9GAST</name>
<evidence type="ECO:0000256" key="1">
    <source>
        <dbReference type="SAM" id="Coils"/>
    </source>
</evidence>
<keyword evidence="4" id="KW-1185">Reference proteome</keyword>
<keyword evidence="1" id="KW-0175">Coiled coil</keyword>
<proteinExistence type="predicted"/>
<reference evidence="3 4" key="1">
    <citation type="journal article" date="2021" name="Elife">
        <title>Chloroplast acquisition without the gene transfer in kleptoplastic sea slugs, Plakobranchus ocellatus.</title>
        <authorList>
            <person name="Maeda T."/>
            <person name="Takahashi S."/>
            <person name="Yoshida T."/>
            <person name="Shimamura S."/>
            <person name="Takaki Y."/>
            <person name="Nagai Y."/>
            <person name="Toyoda A."/>
            <person name="Suzuki Y."/>
            <person name="Arimoto A."/>
            <person name="Ishii H."/>
            <person name="Satoh N."/>
            <person name="Nishiyama T."/>
            <person name="Hasebe M."/>
            <person name="Maruyama T."/>
            <person name="Minagawa J."/>
            <person name="Obokata J."/>
            <person name="Shigenobu S."/>
        </authorList>
    </citation>
    <scope>NUCLEOTIDE SEQUENCE [LARGE SCALE GENOMIC DNA]</scope>
</reference>
<dbReference type="Proteomes" id="UP000762676">
    <property type="component" value="Unassembled WGS sequence"/>
</dbReference>
<feature type="compositionally biased region" description="Polar residues" evidence="2">
    <location>
        <begin position="230"/>
        <end position="246"/>
    </location>
</feature>
<organism evidence="3 4">
    <name type="scientific">Elysia marginata</name>
    <dbReference type="NCBI Taxonomy" id="1093978"/>
    <lineage>
        <taxon>Eukaryota</taxon>
        <taxon>Metazoa</taxon>
        <taxon>Spiralia</taxon>
        <taxon>Lophotrochozoa</taxon>
        <taxon>Mollusca</taxon>
        <taxon>Gastropoda</taxon>
        <taxon>Heterobranchia</taxon>
        <taxon>Euthyneura</taxon>
        <taxon>Panpulmonata</taxon>
        <taxon>Sacoglossa</taxon>
        <taxon>Placobranchoidea</taxon>
        <taxon>Plakobranchidae</taxon>
        <taxon>Elysia</taxon>
    </lineage>
</organism>
<comment type="caution">
    <text evidence="3">The sequence shown here is derived from an EMBL/GenBank/DDBJ whole genome shotgun (WGS) entry which is preliminary data.</text>
</comment>
<evidence type="ECO:0000256" key="2">
    <source>
        <dbReference type="SAM" id="MobiDB-lite"/>
    </source>
</evidence>
<accession>A0AAV4F6G7</accession>
<protein>
    <recommendedName>
        <fullName evidence="5">DUF4201 domain-containing protein</fullName>
    </recommendedName>
</protein>
<feature type="region of interest" description="Disordered" evidence="2">
    <location>
        <begin position="188"/>
        <end position="246"/>
    </location>
</feature>
<sequence>MFGSRILQQNNEAEISRVKMDTMSRALDNGKTCYRDRCNDIIVLKKEIQNLRKRINSLEHTESLCHELRIEVANLSREICLETSKRVAIERCKMPQVHRHRGFVIAHRNDFIESLEKIAYRRRNTQLTVDKHVAQSIIDKKNKKIKALMAELNMLQFYLDAQRKQTVEKRQELSTAKKKINQLQRSKSAVLSSVGTRKNSQATSSVIGEGTSPQESQHNRVSKQRPSLGPSDSKQGQGQSPDLSQS</sequence>
<gene>
    <name evidence="3" type="ORF">ElyMa_002036500</name>
</gene>
<feature type="coiled-coil region" evidence="1">
    <location>
        <begin position="41"/>
        <end position="78"/>
    </location>
</feature>
<evidence type="ECO:0008006" key="5">
    <source>
        <dbReference type="Google" id="ProtNLM"/>
    </source>
</evidence>
<dbReference type="EMBL" id="BMAT01004145">
    <property type="protein sequence ID" value="GFR68977.1"/>
    <property type="molecule type" value="Genomic_DNA"/>
</dbReference>
<evidence type="ECO:0000313" key="3">
    <source>
        <dbReference type="EMBL" id="GFR68977.1"/>
    </source>
</evidence>
<feature type="compositionally biased region" description="Polar residues" evidence="2">
    <location>
        <begin position="188"/>
        <end position="216"/>
    </location>
</feature>